<proteinExistence type="predicted"/>
<evidence type="ECO:0000256" key="3">
    <source>
        <dbReference type="ARBA" id="ARBA00023163"/>
    </source>
</evidence>
<evidence type="ECO:0000313" key="8">
    <source>
        <dbReference type="Proteomes" id="UP000553888"/>
    </source>
</evidence>
<dbReference type="GO" id="GO:0003700">
    <property type="term" value="F:DNA-binding transcription factor activity"/>
    <property type="evidence" value="ECO:0007669"/>
    <property type="project" value="TreeGrafter"/>
</dbReference>
<dbReference type="InterPro" id="IPR001647">
    <property type="entry name" value="HTH_TetR"/>
</dbReference>
<dbReference type="Gene3D" id="1.10.357.10">
    <property type="entry name" value="Tetracycline Repressor, domain 2"/>
    <property type="match status" value="1"/>
</dbReference>
<sequence length="230" mass="24938">MTPQGSRAANQGRPRRGAISSSTVVEAGIAIAARDGLETLSMRTLATELGLSPMTLYRYVDSKDDLLDQMVLWVLARMEIPSSFDEDWRDRIVTIMTSWRDLLLAHAEIAPIMLDRPIPRGSVGLARLQEAVLGALEHGGLSGADAVRAFWQIFTVTVGNVMFDLPRRRLADPDMVGYATALRDIARQRGLHRVESSADELASIAGRGTFTDTLSTLLRGIASAPGGVHG</sequence>
<name>A0A852YF49_9MICO</name>
<accession>A0A852YF49</accession>
<evidence type="ECO:0000256" key="2">
    <source>
        <dbReference type="ARBA" id="ARBA00023125"/>
    </source>
</evidence>
<dbReference type="GO" id="GO:0000976">
    <property type="term" value="F:transcription cis-regulatory region binding"/>
    <property type="evidence" value="ECO:0007669"/>
    <property type="project" value="TreeGrafter"/>
</dbReference>
<dbReference type="InterPro" id="IPR036271">
    <property type="entry name" value="Tet_transcr_reg_TetR-rel_C_sf"/>
</dbReference>
<dbReference type="SUPFAM" id="SSF46689">
    <property type="entry name" value="Homeodomain-like"/>
    <property type="match status" value="1"/>
</dbReference>
<evidence type="ECO:0000313" key="7">
    <source>
        <dbReference type="EMBL" id="NYG98347.1"/>
    </source>
</evidence>
<dbReference type="InterPro" id="IPR009057">
    <property type="entry name" value="Homeodomain-like_sf"/>
</dbReference>
<dbReference type="Pfam" id="PF00440">
    <property type="entry name" value="TetR_N"/>
    <property type="match status" value="1"/>
</dbReference>
<dbReference type="PANTHER" id="PTHR30055:SF151">
    <property type="entry name" value="TRANSCRIPTIONAL REGULATORY PROTEIN"/>
    <property type="match status" value="1"/>
</dbReference>
<dbReference type="SUPFAM" id="SSF48498">
    <property type="entry name" value="Tetracyclin repressor-like, C-terminal domain"/>
    <property type="match status" value="1"/>
</dbReference>
<keyword evidence="2 4" id="KW-0238">DNA-binding</keyword>
<dbReference type="RefSeq" id="WP_179565721.1">
    <property type="nucleotide sequence ID" value="NZ_JACBZY010000001.1"/>
</dbReference>
<evidence type="ECO:0000256" key="5">
    <source>
        <dbReference type="SAM" id="MobiDB-lite"/>
    </source>
</evidence>
<evidence type="ECO:0000256" key="1">
    <source>
        <dbReference type="ARBA" id="ARBA00023015"/>
    </source>
</evidence>
<dbReference type="GO" id="GO:0045892">
    <property type="term" value="P:negative regulation of DNA-templated transcription"/>
    <property type="evidence" value="ECO:0007669"/>
    <property type="project" value="InterPro"/>
</dbReference>
<dbReference type="AlphaFoldDB" id="A0A852YF49"/>
<evidence type="ECO:0000256" key="4">
    <source>
        <dbReference type="PROSITE-ProRule" id="PRU00335"/>
    </source>
</evidence>
<comment type="caution">
    <text evidence="7">The sequence shown here is derived from an EMBL/GenBank/DDBJ whole genome shotgun (WGS) entry which is preliminary data.</text>
</comment>
<dbReference type="Pfam" id="PF02909">
    <property type="entry name" value="TetR_C_1"/>
    <property type="match status" value="1"/>
</dbReference>
<keyword evidence="1" id="KW-0805">Transcription regulation</keyword>
<protein>
    <submittedName>
        <fullName evidence="7">AcrR family transcriptional regulator</fullName>
    </submittedName>
</protein>
<dbReference type="PANTHER" id="PTHR30055">
    <property type="entry name" value="HTH-TYPE TRANSCRIPTIONAL REGULATOR RUTR"/>
    <property type="match status" value="1"/>
</dbReference>
<gene>
    <name evidence="7" type="ORF">BJ979_000973</name>
</gene>
<dbReference type="EMBL" id="JACBZY010000001">
    <property type="protein sequence ID" value="NYG98347.1"/>
    <property type="molecule type" value="Genomic_DNA"/>
</dbReference>
<feature type="domain" description="HTH tetR-type" evidence="6">
    <location>
        <begin position="18"/>
        <end position="78"/>
    </location>
</feature>
<dbReference type="Proteomes" id="UP000553888">
    <property type="component" value="Unassembled WGS sequence"/>
</dbReference>
<keyword evidence="8" id="KW-1185">Reference proteome</keyword>
<organism evidence="7 8">
    <name type="scientific">Schumannella luteola</name>
    <dbReference type="NCBI Taxonomy" id="472059"/>
    <lineage>
        <taxon>Bacteria</taxon>
        <taxon>Bacillati</taxon>
        <taxon>Actinomycetota</taxon>
        <taxon>Actinomycetes</taxon>
        <taxon>Micrococcales</taxon>
        <taxon>Microbacteriaceae</taxon>
        <taxon>Schumannella</taxon>
    </lineage>
</organism>
<feature type="region of interest" description="Disordered" evidence="5">
    <location>
        <begin position="1"/>
        <end position="20"/>
    </location>
</feature>
<evidence type="ECO:0000259" key="6">
    <source>
        <dbReference type="PROSITE" id="PS50977"/>
    </source>
</evidence>
<dbReference type="InterPro" id="IPR050109">
    <property type="entry name" value="HTH-type_TetR-like_transc_reg"/>
</dbReference>
<feature type="DNA-binding region" description="H-T-H motif" evidence="4">
    <location>
        <begin position="41"/>
        <end position="60"/>
    </location>
</feature>
<dbReference type="PROSITE" id="PS50977">
    <property type="entry name" value="HTH_TETR_2"/>
    <property type="match status" value="1"/>
</dbReference>
<reference evidence="7 8" key="1">
    <citation type="submission" date="2020-07" db="EMBL/GenBank/DDBJ databases">
        <title>Sequencing the genomes of 1000 actinobacteria strains.</title>
        <authorList>
            <person name="Klenk H.-P."/>
        </authorList>
    </citation>
    <scope>NUCLEOTIDE SEQUENCE [LARGE SCALE GENOMIC DNA]</scope>
    <source>
        <strain evidence="7 8">DSM 23141</strain>
    </source>
</reference>
<dbReference type="InterPro" id="IPR004111">
    <property type="entry name" value="Repressor_TetR_C"/>
</dbReference>
<keyword evidence="3" id="KW-0804">Transcription</keyword>